<gene>
    <name evidence="2" type="ORF">AMECASPLE_005920</name>
</gene>
<feature type="region of interest" description="Disordered" evidence="1">
    <location>
        <begin position="71"/>
        <end position="99"/>
    </location>
</feature>
<proteinExistence type="predicted"/>
<dbReference type="EMBL" id="JAHRIP010009682">
    <property type="protein sequence ID" value="MEQ2282931.1"/>
    <property type="molecule type" value="Genomic_DNA"/>
</dbReference>
<feature type="compositionally biased region" description="Polar residues" evidence="1">
    <location>
        <begin position="81"/>
        <end position="93"/>
    </location>
</feature>
<organism evidence="2 3">
    <name type="scientific">Ameca splendens</name>
    <dbReference type="NCBI Taxonomy" id="208324"/>
    <lineage>
        <taxon>Eukaryota</taxon>
        <taxon>Metazoa</taxon>
        <taxon>Chordata</taxon>
        <taxon>Craniata</taxon>
        <taxon>Vertebrata</taxon>
        <taxon>Euteleostomi</taxon>
        <taxon>Actinopterygii</taxon>
        <taxon>Neopterygii</taxon>
        <taxon>Teleostei</taxon>
        <taxon>Neoteleostei</taxon>
        <taxon>Acanthomorphata</taxon>
        <taxon>Ovalentaria</taxon>
        <taxon>Atherinomorphae</taxon>
        <taxon>Cyprinodontiformes</taxon>
        <taxon>Goodeidae</taxon>
        <taxon>Ameca</taxon>
    </lineage>
</organism>
<sequence>MAKSRNCNAECGKRYMNAACLCISGASFDFKCHIKGEERKESMRNKRSLSLSDCLGDELQHVIQERRAAFGANGVKEPPQSMGSHSEYTSASDACSCVG</sequence>
<protein>
    <submittedName>
        <fullName evidence="2">Uncharacterized protein</fullName>
    </submittedName>
</protein>
<accession>A0ABV0XNC7</accession>
<name>A0ABV0XNC7_9TELE</name>
<evidence type="ECO:0000256" key="1">
    <source>
        <dbReference type="SAM" id="MobiDB-lite"/>
    </source>
</evidence>
<reference evidence="2 3" key="1">
    <citation type="submission" date="2021-06" db="EMBL/GenBank/DDBJ databases">
        <authorList>
            <person name="Palmer J.M."/>
        </authorList>
    </citation>
    <scope>NUCLEOTIDE SEQUENCE [LARGE SCALE GENOMIC DNA]</scope>
    <source>
        <strain evidence="2 3">AS_MEX2019</strain>
        <tissue evidence="2">Muscle</tissue>
    </source>
</reference>
<dbReference type="Proteomes" id="UP001469553">
    <property type="component" value="Unassembled WGS sequence"/>
</dbReference>
<keyword evidence="3" id="KW-1185">Reference proteome</keyword>
<comment type="caution">
    <text evidence="2">The sequence shown here is derived from an EMBL/GenBank/DDBJ whole genome shotgun (WGS) entry which is preliminary data.</text>
</comment>
<evidence type="ECO:0000313" key="2">
    <source>
        <dbReference type="EMBL" id="MEQ2282931.1"/>
    </source>
</evidence>
<evidence type="ECO:0000313" key="3">
    <source>
        <dbReference type="Proteomes" id="UP001469553"/>
    </source>
</evidence>